<evidence type="ECO:0000259" key="1">
    <source>
        <dbReference type="Pfam" id="PF07714"/>
    </source>
</evidence>
<organism evidence="2 3">
    <name type="scientific">Ridgeia piscesae</name>
    <name type="common">Tubeworm</name>
    <dbReference type="NCBI Taxonomy" id="27915"/>
    <lineage>
        <taxon>Eukaryota</taxon>
        <taxon>Metazoa</taxon>
        <taxon>Spiralia</taxon>
        <taxon>Lophotrochozoa</taxon>
        <taxon>Annelida</taxon>
        <taxon>Polychaeta</taxon>
        <taxon>Sedentaria</taxon>
        <taxon>Canalipalpata</taxon>
        <taxon>Sabellida</taxon>
        <taxon>Siboglinidae</taxon>
        <taxon>Ridgeia</taxon>
    </lineage>
</organism>
<reference evidence="2" key="1">
    <citation type="journal article" date="2023" name="Mol. Biol. Evol.">
        <title>Third-Generation Sequencing Reveals the Adaptive Role of the Epigenome in Three Deep-Sea Polychaetes.</title>
        <authorList>
            <person name="Perez M."/>
            <person name="Aroh O."/>
            <person name="Sun Y."/>
            <person name="Lan Y."/>
            <person name="Juniper S.K."/>
            <person name="Young C.R."/>
            <person name="Angers B."/>
            <person name="Qian P.Y."/>
        </authorList>
    </citation>
    <scope>NUCLEOTIDE SEQUENCE</scope>
    <source>
        <strain evidence="2">R07B-5</strain>
    </source>
</reference>
<name>A0AAD9NUW3_RIDPI</name>
<proteinExistence type="predicted"/>
<dbReference type="AlphaFoldDB" id="A0AAD9NUW3"/>
<gene>
    <name evidence="2" type="ORF">NP493_298g02031</name>
</gene>
<dbReference type="GO" id="GO:0005886">
    <property type="term" value="C:plasma membrane"/>
    <property type="evidence" value="ECO:0007669"/>
    <property type="project" value="TreeGrafter"/>
</dbReference>
<dbReference type="InterPro" id="IPR001245">
    <property type="entry name" value="Ser-Thr/Tyr_kinase_cat_dom"/>
</dbReference>
<sequence length="68" mass="7980">MAKPHHCSDAMYAIMKDCWNHFPPKRPSFAILRHRLVAILDEPDNNVFVDQIKENICDIIRTLSDERC</sequence>
<protein>
    <recommendedName>
        <fullName evidence="1">Serine-threonine/tyrosine-protein kinase catalytic domain-containing protein</fullName>
    </recommendedName>
</protein>
<dbReference type="GO" id="GO:0004714">
    <property type="term" value="F:transmembrane receptor protein tyrosine kinase activity"/>
    <property type="evidence" value="ECO:0007669"/>
    <property type="project" value="TreeGrafter"/>
</dbReference>
<evidence type="ECO:0000313" key="2">
    <source>
        <dbReference type="EMBL" id="KAK2183727.1"/>
    </source>
</evidence>
<comment type="caution">
    <text evidence="2">The sequence shown here is derived from an EMBL/GenBank/DDBJ whole genome shotgun (WGS) entry which is preliminary data.</text>
</comment>
<dbReference type="SUPFAM" id="SSF56112">
    <property type="entry name" value="Protein kinase-like (PK-like)"/>
    <property type="match status" value="1"/>
</dbReference>
<accession>A0AAD9NUW3</accession>
<dbReference type="PANTHER" id="PTHR24416">
    <property type="entry name" value="TYROSINE-PROTEIN KINASE RECEPTOR"/>
    <property type="match status" value="1"/>
</dbReference>
<dbReference type="GO" id="GO:0043235">
    <property type="term" value="C:receptor complex"/>
    <property type="evidence" value="ECO:0007669"/>
    <property type="project" value="TreeGrafter"/>
</dbReference>
<dbReference type="Proteomes" id="UP001209878">
    <property type="component" value="Unassembled WGS sequence"/>
</dbReference>
<feature type="domain" description="Serine-threonine/tyrosine-protein kinase catalytic" evidence="1">
    <location>
        <begin position="1"/>
        <end position="36"/>
    </location>
</feature>
<dbReference type="EMBL" id="JAODUO010000298">
    <property type="protein sequence ID" value="KAK2183727.1"/>
    <property type="molecule type" value="Genomic_DNA"/>
</dbReference>
<dbReference type="InterPro" id="IPR011009">
    <property type="entry name" value="Kinase-like_dom_sf"/>
</dbReference>
<dbReference type="PANTHER" id="PTHR24416:SF621">
    <property type="entry name" value="TYROSINE KINASE RECEPTOR CAD96CA"/>
    <property type="match status" value="1"/>
</dbReference>
<dbReference type="Gene3D" id="1.10.510.10">
    <property type="entry name" value="Transferase(Phosphotransferase) domain 1"/>
    <property type="match status" value="1"/>
</dbReference>
<keyword evidence="3" id="KW-1185">Reference proteome</keyword>
<dbReference type="InterPro" id="IPR050122">
    <property type="entry name" value="RTK"/>
</dbReference>
<evidence type="ECO:0000313" key="3">
    <source>
        <dbReference type="Proteomes" id="UP001209878"/>
    </source>
</evidence>
<dbReference type="GO" id="GO:0007169">
    <property type="term" value="P:cell surface receptor protein tyrosine kinase signaling pathway"/>
    <property type="evidence" value="ECO:0007669"/>
    <property type="project" value="TreeGrafter"/>
</dbReference>
<dbReference type="Pfam" id="PF07714">
    <property type="entry name" value="PK_Tyr_Ser-Thr"/>
    <property type="match status" value="1"/>
</dbReference>